<dbReference type="EMBL" id="KZ679014">
    <property type="protein sequence ID" value="PSS13315.1"/>
    <property type="molecule type" value="Genomic_DNA"/>
</dbReference>
<feature type="region of interest" description="Disordered" evidence="2">
    <location>
        <begin position="319"/>
        <end position="339"/>
    </location>
</feature>
<feature type="compositionally biased region" description="Acidic residues" evidence="2">
    <location>
        <begin position="495"/>
        <end position="511"/>
    </location>
</feature>
<protein>
    <submittedName>
        <fullName evidence="3">Uncharacterized protein</fullName>
    </submittedName>
</protein>
<evidence type="ECO:0000313" key="4">
    <source>
        <dbReference type="Proteomes" id="UP000241818"/>
    </source>
</evidence>
<dbReference type="PANTHER" id="PTHR42041">
    <property type="entry name" value="DNA ENDONUCLEASE ACTIVATOR CTP1 C-TERMINAL DOMAIN-CONTAINING PROTEIN"/>
    <property type="match status" value="1"/>
</dbReference>
<feature type="region of interest" description="Disordered" evidence="2">
    <location>
        <begin position="242"/>
        <end position="264"/>
    </location>
</feature>
<evidence type="ECO:0000256" key="1">
    <source>
        <dbReference type="SAM" id="Coils"/>
    </source>
</evidence>
<gene>
    <name evidence="3" type="ORF">M430DRAFT_144155</name>
</gene>
<dbReference type="RefSeq" id="XP_024719306.1">
    <property type="nucleotide sequence ID" value="XM_024862871.1"/>
</dbReference>
<evidence type="ECO:0000256" key="2">
    <source>
        <dbReference type="SAM" id="MobiDB-lite"/>
    </source>
</evidence>
<organism evidence="3 4">
    <name type="scientific">Amorphotheca resinae ATCC 22711</name>
    <dbReference type="NCBI Taxonomy" id="857342"/>
    <lineage>
        <taxon>Eukaryota</taxon>
        <taxon>Fungi</taxon>
        <taxon>Dikarya</taxon>
        <taxon>Ascomycota</taxon>
        <taxon>Pezizomycotina</taxon>
        <taxon>Leotiomycetes</taxon>
        <taxon>Helotiales</taxon>
        <taxon>Amorphothecaceae</taxon>
        <taxon>Amorphotheca</taxon>
    </lineage>
</organism>
<feature type="region of interest" description="Disordered" evidence="2">
    <location>
        <begin position="35"/>
        <end position="54"/>
    </location>
</feature>
<feature type="region of interest" description="Disordered" evidence="2">
    <location>
        <begin position="491"/>
        <end position="512"/>
    </location>
</feature>
<sequence length="606" mass="67064">MDPTHKLPGPPGTPLFPASPDRVNKQRPLSTFELELPAAAGRERPERHERTGSVQDKIAALNSVAMQGKQLERKANDAALKRAMLGREEAESEMRRYREEARALRRQIEEGKDRERKVGERLESVMENYGRAKETHAHTQALWEKEIRRARKENFKSQSVVVKLQEELKTARNMAKLVQADLEEEKERGMKREQEAFAARYQLVGVQEELAQMQEKIKLVEQERDALKTIAKHEEIARIAAEGRIPLPPSPQDDEFASPKKARKSVDLATITSSAASEDELDDMRMRLQWEQQRADRAHERVEFLELECRLNCCVSRATRPVEPTGSSDQASTSLPVEASRSSTIFIPAEGVFRKISPASRGAPQDAPREIPQDASQDVPQDVPPEASREVPQDVPQGVLQEAPQDVPNERPEEVPEKVPGEAPEGAPKAPKASPWISPANNMLSPMDPPQDAQPTEPLSYARTPSCEPPALAVSLDANTSLLSLFDAPHHSVETENDNDNAIEDNEDNDDTVVRAPSPAPREPVFHTISTTTTIPLSNPDLGPTMSREEALAQIRARRGRARSLANGTLTPKKPTSGPESRRDISAPASAGRGLKSGALRGMLRA</sequence>
<keyword evidence="4" id="KW-1185">Reference proteome</keyword>
<feature type="compositionally biased region" description="Basic and acidic residues" evidence="2">
    <location>
        <begin position="408"/>
        <end position="420"/>
    </location>
</feature>
<dbReference type="Proteomes" id="UP000241818">
    <property type="component" value="Unassembled WGS sequence"/>
</dbReference>
<dbReference type="AlphaFoldDB" id="A0A2T3AXB2"/>
<feature type="region of interest" description="Disordered" evidence="2">
    <location>
        <begin position="356"/>
        <end position="469"/>
    </location>
</feature>
<feature type="compositionally biased region" description="Low complexity" evidence="2">
    <location>
        <begin position="421"/>
        <end position="433"/>
    </location>
</feature>
<feature type="compositionally biased region" description="Basic and acidic residues" evidence="2">
    <location>
        <begin position="41"/>
        <end position="51"/>
    </location>
</feature>
<dbReference type="OrthoDB" id="4495335at2759"/>
<feature type="region of interest" description="Disordered" evidence="2">
    <location>
        <begin position="1"/>
        <end position="26"/>
    </location>
</feature>
<keyword evidence="1" id="KW-0175">Coiled coil</keyword>
<feature type="coiled-coil region" evidence="1">
    <location>
        <begin position="161"/>
        <end position="230"/>
    </location>
</feature>
<evidence type="ECO:0000313" key="3">
    <source>
        <dbReference type="EMBL" id="PSS13315.1"/>
    </source>
</evidence>
<feature type="coiled-coil region" evidence="1">
    <location>
        <begin position="80"/>
        <end position="114"/>
    </location>
</feature>
<dbReference type="GeneID" id="36570952"/>
<feature type="compositionally biased region" description="Polar residues" evidence="2">
    <location>
        <begin position="325"/>
        <end position="339"/>
    </location>
</feature>
<feature type="region of interest" description="Disordered" evidence="2">
    <location>
        <begin position="559"/>
        <end position="606"/>
    </location>
</feature>
<reference evidence="3 4" key="1">
    <citation type="journal article" date="2018" name="New Phytol.">
        <title>Comparative genomics and transcriptomics depict ericoid mycorrhizal fungi as versatile saprotrophs and plant mutualists.</title>
        <authorList>
            <person name="Martino E."/>
            <person name="Morin E."/>
            <person name="Grelet G.A."/>
            <person name="Kuo A."/>
            <person name="Kohler A."/>
            <person name="Daghino S."/>
            <person name="Barry K.W."/>
            <person name="Cichocki N."/>
            <person name="Clum A."/>
            <person name="Dockter R.B."/>
            <person name="Hainaut M."/>
            <person name="Kuo R.C."/>
            <person name="LaButti K."/>
            <person name="Lindahl B.D."/>
            <person name="Lindquist E.A."/>
            <person name="Lipzen A."/>
            <person name="Khouja H.R."/>
            <person name="Magnuson J."/>
            <person name="Murat C."/>
            <person name="Ohm R.A."/>
            <person name="Singer S.W."/>
            <person name="Spatafora J.W."/>
            <person name="Wang M."/>
            <person name="Veneault-Fourrey C."/>
            <person name="Henrissat B."/>
            <person name="Grigoriev I.V."/>
            <person name="Martin F.M."/>
            <person name="Perotto S."/>
        </authorList>
    </citation>
    <scope>NUCLEOTIDE SEQUENCE [LARGE SCALE GENOMIC DNA]</scope>
    <source>
        <strain evidence="3 4">ATCC 22711</strain>
    </source>
</reference>
<dbReference type="PANTHER" id="PTHR42041:SF1">
    <property type="entry name" value="DNA ENDONUCLEASE ACTIVATOR CTP1 C-TERMINAL DOMAIN-CONTAINING PROTEIN"/>
    <property type="match status" value="1"/>
</dbReference>
<proteinExistence type="predicted"/>
<dbReference type="InParanoid" id="A0A2T3AXB2"/>
<name>A0A2T3AXB2_AMORE</name>
<accession>A0A2T3AXB2</accession>